<dbReference type="OrthoDB" id="9797755at2"/>
<proteinExistence type="predicted"/>
<evidence type="ECO:0000313" key="1">
    <source>
        <dbReference type="EMBL" id="VVO62863.1"/>
    </source>
</evidence>
<dbReference type="Pfam" id="PF05990">
    <property type="entry name" value="DUF900"/>
    <property type="match status" value="1"/>
</dbReference>
<dbReference type="EMBL" id="CABVIH010000003">
    <property type="protein sequence ID" value="VVO62863.1"/>
    <property type="molecule type" value="Genomic_DNA"/>
</dbReference>
<name>A0A5E7HRC6_PSEFL</name>
<gene>
    <name evidence="1" type="ORF">PS880_00893</name>
</gene>
<dbReference type="Proteomes" id="UP000375525">
    <property type="component" value="Unassembled WGS sequence"/>
</dbReference>
<accession>A0A5E7HRC6</accession>
<reference evidence="1 2" key="1">
    <citation type="submission" date="2019-09" db="EMBL/GenBank/DDBJ databases">
        <authorList>
            <person name="Chandra G."/>
            <person name="Truman W A."/>
        </authorList>
    </citation>
    <scope>NUCLEOTIDE SEQUENCE [LARGE SCALE GENOMIC DNA]</scope>
    <source>
        <strain evidence="1">PS880</strain>
    </source>
</reference>
<dbReference type="RefSeq" id="WP_150778770.1">
    <property type="nucleotide sequence ID" value="NZ_CABVIH010000003.1"/>
</dbReference>
<dbReference type="AlphaFoldDB" id="A0A5E7HRC6"/>
<dbReference type="InterPro" id="IPR010297">
    <property type="entry name" value="DUF900_hydrolase"/>
</dbReference>
<organism evidence="1 2">
    <name type="scientific">Pseudomonas fluorescens</name>
    <dbReference type="NCBI Taxonomy" id="294"/>
    <lineage>
        <taxon>Bacteria</taxon>
        <taxon>Pseudomonadati</taxon>
        <taxon>Pseudomonadota</taxon>
        <taxon>Gammaproteobacteria</taxon>
        <taxon>Pseudomonadales</taxon>
        <taxon>Pseudomonadaceae</taxon>
        <taxon>Pseudomonas</taxon>
    </lineage>
</organism>
<evidence type="ECO:0000313" key="2">
    <source>
        <dbReference type="Proteomes" id="UP000375525"/>
    </source>
</evidence>
<sequence>MAPPNPPLVVREAVRSVDKTRNAELANDWRIGPLVLFAADISSECFELNNSDMIPIFNHCGRLTNYFSGYDEALAVSNVKNIDISSRVGRVGMPVETPAHEKAFDVDCGPRYKTVPKRKFKIIDGMISHSWYLEDPVWYDDLAYTLQGQIDRDSIPARIWVSKNDFILKT</sequence>
<protein>
    <submittedName>
        <fullName evidence="1">Uncharacterized protein</fullName>
    </submittedName>
</protein>